<comment type="caution">
    <text evidence="1">The sequence shown here is derived from an EMBL/GenBank/DDBJ whole genome shotgun (WGS) entry which is preliminary data.</text>
</comment>
<protein>
    <recommendedName>
        <fullName evidence="3">IstB-like ATP-binding protein domain-containing protein</fullName>
    </recommendedName>
</protein>
<dbReference type="EMBL" id="WERX01000009">
    <property type="protein sequence ID" value="MDV7693997.1"/>
    <property type="molecule type" value="Genomic_DNA"/>
</dbReference>
<evidence type="ECO:0000313" key="1">
    <source>
        <dbReference type="EMBL" id="MDV7693997.1"/>
    </source>
</evidence>
<dbReference type="GO" id="GO:0005524">
    <property type="term" value="F:ATP binding"/>
    <property type="evidence" value="ECO:0007669"/>
    <property type="project" value="InterPro"/>
</dbReference>
<evidence type="ECO:0008006" key="3">
    <source>
        <dbReference type="Google" id="ProtNLM"/>
    </source>
</evidence>
<evidence type="ECO:0000313" key="2">
    <source>
        <dbReference type="Proteomes" id="UP001275867"/>
    </source>
</evidence>
<sequence>MEGFVKLLKTEVISRQSQIRLRRLYKTDLIVLDDLMFMALDKQEANFFFHFIKQKS</sequence>
<reference evidence="1" key="1">
    <citation type="submission" date="2019-10" db="EMBL/GenBank/DDBJ databases">
        <title>Malate fermentation in French cider.</title>
        <authorList>
            <person name="Cousin F.J."/>
            <person name="Medina Fernandez S."/>
            <person name="Misery B."/>
            <person name="Laplace J.-M."/>
            <person name="Cretenet M."/>
        </authorList>
    </citation>
    <scope>NUCLEOTIDE SEQUENCE</scope>
    <source>
        <strain evidence="1">UCMA15901</strain>
    </source>
</reference>
<dbReference type="AlphaFoldDB" id="A0AAP5WET7"/>
<gene>
    <name evidence="1" type="ORF">GA842_03690</name>
</gene>
<organism evidence="1 2">
    <name type="scientific">Pediococcus parvulus</name>
    <dbReference type="NCBI Taxonomy" id="54062"/>
    <lineage>
        <taxon>Bacteria</taxon>
        <taxon>Bacillati</taxon>
        <taxon>Bacillota</taxon>
        <taxon>Bacilli</taxon>
        <taxon>Lactobacillales</taxon>
        <taxon>Lactobacillaceae</taxon>
        <taxon>Pediococcus</taxon>
    </lineage>
</organism>
<accession>A0AAP5WET7</accession>
<dbReference type="Proteomes" id="UP001275867">
    <property type="component" value="Unassembled WGS sequence"/>
</dbReference>
<proteinExistence type="predicted"/>
<name>A0AAP5WET7_9LACO</name>